<proteinExistence type="predicted"/>
<comment type="caution">
    <text evidence="1">The sequence shown here is derived from an EMBL/GenBank/DDBJ whole genome shotgun (WGS) entry which is preliminary data.</text>
</comment>
<evidence type="ECO:0000313" key="1">
    <source>
        <dbReference type="EMBL" id="PKY44335.1"/>
    </source>
</evidence>
<accession>A0A2I1GCH5</accession>
<dbReference type="VEuPathDB" id="FungiDB:RhiirA1_475868"/>
<gene>
    <name evidence="1" type="ORF">RhiirA4_458609</name>
</gene>
<dbReference type="EMBL" id="LLXI01000316">
    <property type="protein sequence ID" value="PKY44335.1"/>
    <property type="molecule type" value="Genomic_DNA"/>
</dbReference>
<dbReference type="VEuPathDB" id="FungiDB:RhiirFUN_021072"/>
<reference evidence="1 2" key="1">
    <citation type="submission" date="2015-10" db="EMBL/GenBank/DDBJ databases">
        <title>Genome analyses suggest a sexual origin of heterokaryosis in a supposedly ancient asexual fungus.</title>
        <authorList>
            <person name="Ropars J."/>
            <person name="Sedzielewska K."/>
            <person name="Noel J."/>
            <person name="Charron P."/>
            <person name="Farinelli L."/>
            <person name="Marton T."/>
            <person name="Kruger M."/>
            <person name="Pelin A."/>
            <person name="Brachmann A."/>
            <person name="Corradi N."/>
        </authorList>
    </citation>
    <scope>NUCLEOTIDE SEQUENCE [LARGE SCALE GENOMIC DNA]</scope>
    <source>
        <strain evidence="1 2">A4</strain>
    </source>
</reference>
<organism evidence="1 2">
    <name type="scientific">Rhizophagus irregularis</name>
    <dbReference type="NCBI Taxonomy" id="588596"/>
    <lineage>
        <taxon>Eukaryota</taxon>
        <taxon>Fungi</taxon>
        <taxon>Fungi incertae sedis</taxon>
        <taxon>Mucoromycota</taxon>
        <taxon>Glomeromycotina</taxon>
        <taxon>Glomeromycetes</taxon>
        <taxon>Glomerales</taxon>
        <taxon>Glomeraceae</taxon>
        <taxon>Rhizophagus</taxon>
    </lineage>
</organism>
<evidence type="ECO:0000313" key="2">
    <source>
        <dbReference type="Proteomes" id="UP000234323"/>
    </source>
</evidence>
<name>A0A2I1GCH5_9GLOM</name>
<dbReference type="AlphaFoldDB" id="A0A2I1GCH5"/>
<keyword evidence="2" id="KW-1185">Reference proteome</keyword>
<protein>
    <submittedName>
        <fullName evidence="1">Uncharacterized protein</fullName>
    </submittedName>
</protein>
<dbReference type="VEuPathDB" id="FungiDB:FUN_013070"/>
<sequence length="192" mass="23001">MPEIVNEFYNLNDIKINKNKSELLLKKLDKSFNYSNNLMIKFESEYITIKPKCLNKSIKILEAKSEIKKLVKNVKYKRITNKQLQYIFNALIILIIEYYTQVTIFNERECNGITSLFRHNIADNQLQVKGTNFLIQLNDKGLLGKITMLIIKQLQQKLWMDLFENNFYKKLFYKKNYSNWILENIKILKILM</sequence>
<dbReference type="Proteomes" id="UP000234323">
    <property type="component" value="Unassembled WGS sequence"/>
</dbReference>